<evidence type="ECO:0000256" key="1">
    <source>
        <dbReference type="SAM" id="MobiDB-lite"/>
    </source>
</evidence>
<evidence type="ECO:0000313" key="2">
    <source>
        <dbReference type="EMBL" id="EET90280.1"/>
    </source>
</evidence>
<dbReference type="AlphaFoldDB" id="C7DGV9"/>
<gene>
    <name evidence="2" type="ORF">UNLARM2_0309</name>
</gene>
<dbReference type="EMBL" id="GG697239">
    <property type="protein sequence ID" value="EET90280.1"/>
    <property type="molecule type" value="Genomic_DNA"/>
</dbReference>
<reference evidence="2 3" key="1">
    <citation type="journal article" date="2009" name="Genome Biol.">
        <title>Community-wide analysis of microbial genome sequence signatures.</title>
        <authorList>
            <person name="Dick G.J."/>
            <person name="Andersson A.F."/>
            <person name="Baker B.J."/>
            <person name="Simmons S.L."/>
            <person name="Thomas B.C."/>
            <person name="Yelton A.P."/>
            <person name="Banfield J.F."/>
        </authorList>
    </citation>
    <scope>NUCLEOTIDE SEQUENCE [LARGE SCALE GENOMIC DNA]</scope>
    <source>
        <strain evidence="2">ARMAN-2</strain>
    </source>
</reference>
<accession>C7DGV9</accession>
<proteinExistence type="predicted"/>
<evidence type="ECO:0000313" key="3">
    <source>
        <dbReference type="Proteomes" id="UP000332487"/>
    </source>
</evidence>
<keyword evidence="3" id="KW-1185">Reference proteome</keyword>
<reference evidence="2 3" key="2">
    <citation type="journal article" date="2010" name="Proc. Natl. Acad. Sci. U.S.A.">
        <title>Enigmatic, ultrasmall, uncultivated Archaea.</title>
        <authorList>
            <person name="Baker B.J."/>
            <person name="Comolli L.R."/>
            <person name="Dick G.J."/>
            <person name="Hauser L.J."/>
            <person name="Hyatt D."/>
            <person name="Dill B.D."/>
            <person name="Land M.L."/>
            <person name="Verberkmoes N.C."/>
            <person name="Hettich R.L."/>
            <person name="Banfield J.F."/>
        </authorList>
    </citation>
    <scope>NUCLEOTIDE SEQUENCE [LARGE SCALE GENOMIC DNA]</scope>
    <source>
        <strain evidence="2">ARMAN-2</strain>
    </source>
</reference>
<dbReference type="Proteomes" id="UP000332487">
    <property type="component" value="Unassembled WGS sequence"/>
</dbReference>
<name>C7DGV9_MICA2</name>
<sequence>MPRKIYKSIISYLISLPMRLRCFSTPASSKPKRKRNAKPSEKAQQELESAALSANIREIIKDKFSCASASDIDKIEELINSAAAASIETMRLRSASSTSKEDEAAMIKDLSYGIIPNSVLYKNKPKNAKGMLRSDAQSATAFSSESASRDFAVLYAAFKDVICAKSKDIKAEDYGRAVTVARYIILKNII</sequence>
<feature type="region of interest" description="Disordered" evidence="1">
    <location>
        <begin position="25"/>
        <end position="44"/>
    </location>
</feature>
<protein>
    <submittedName>
        <fullName evidence="2">Uncharacterized protein</fullName>
    </submittedName>
</protein>
<organism evidence="2 3">
    <name type="scientific">Candidatus Micrarchaeum acidiphilum ARMAN-2</name>
    <dbReference type="NCBI Taxonomy" id="425595"/>
    <lineage>
        <taxon>Archaea</taxon>
        <taxon>Candidatus Micrarchaeota</taxon>
        <taxon>Candidatus Micrarchaeia</taxon>
        <taxon>Candidatus Micrarchaeales</taxon>
        <taxon>Candidatus Micrarchaeaceae</taxon>
        <taxon>Candidatus Micrarchaeum</taxon>
    </lineage>
</organism>